<feature type="domain" description="Bacterial type II secretion system protein E" evidence="4">
    <location>
        <begin position="1"/>
        <end position="86"/>
    </location>
</feature>
<keyword evidence="3" id="KW-0067">ATP-binding</keyword>
<comment type="similarity">
    <text evidence="1">Belongs to the GSP E family.</text>
</comment>
<evidence type="ECO:0000256" key="1">
    <source>
        <dbReference type="ARBA" id="ARBA00006611"/>
    </source>
</evidence>
<evidence type="ECO:0000313" key="5">
    <source>
        <dbReference type="EMBL" id="MBP0685546.1"/>
    </source>
</evidence>
<protein>
    <submittedName>
        <fullName evidence="5">Flp pilus assembly complex ATPase component TadA</fullName>
    </submittedName>
</protein>
<dbReference type="InterPro" id="IPR001482">
    <property type="entry name" value="T2SS/T4SS_dom"/>
</dbReference>
<proteinExistence type="inferred from homology"/>
<evidence type="ECO:0000313" key="6">
    <source>
        <dbReference type="Proteomes" id="UP000671119"/>
    </source>
</evidence>
<dbReference type="EMBL" id="JAGIZI010000244">
    <property type="protein sequence ID" value="MBP0685546.1"/>
    <property type="molecule type" value="Genomic_DNA"/>
</dbReference>
<sequence>DGLLHTVYAFPASVTLAVVSRLKHLGRLDVAEKRRPQDGRVKSSLPGRSEVELRLSTLPTPFGEKLVLRLFDPRQLQEDFDQLGLEGEP</sequence>
<dbReference type="Proteomes" id="UP000671119">
    <property type="component" value="Unassembled WGS sequence"/>
</dbReference>
<evidence type="ECO:0000256" key="3">
    <source>
        <dbReference type="ARBA" id="ARBA00022840"/>
    </source>
</evidence>
<dbReference type="Gene3D" id="3.30.450.90">
    <property type="match status" value="1"/>
</dbReference>
<gene>
    <name evidence="5" type="primary">tadA</name>
    <name evidence="5" type="ORF">J8J21_21110</name>
</gene>
<reference evidence="5 6" key="1">
    <citation type="submission" date="2021-03" db="EMBL/GenBank/DDBJ databases">
        <title>Whole Genome Sequencing of Mycobacterium tuberculosis clinical isolates from Arunachal Pradesh, India.</title>
        <authorList>
            <person name="Singh S."/>
            <person name="Mudliar S.R."/>
            <person name="Kulsum U."/>
            <person name="Rufai S.B."/>
            <person name="Singh P.K."/>
            <person name="Umpo M."/>
            <person name="Nyori M."/>
        </authorList>
    </citation>
    <scope>NUCLEOTIDE SEQUENCE [LARGE SCALE GENOMIC DNA]</scope>
    <source>
        <strain evidence="5 6">OMICS/BPL/0142/20/SP</strain>
    </source>
</reference>
<keyword evidence="2" id="KW-0547">Nucleotide-binding</keyword>
<organism evidence="5 6">
    <name type="scientific">Mycobacterium tuberculosis</name>
    <dbReference type="NCBI Taxonomy" id="1773"/>
    <lineage>
        <taxon>Bacteria</taxon>
        <taxon>Bacillati</taxon>
        <taxon>Actinomycetota</taxon>
        <taxon>Actinomycetes</taxon>
        <taxon>Mycobacteriales</taxon>
        <taxon>Mycobacteriaceae</taxon>
        <taxon>Mycobacterium</taxon>
        <taxon>Mycobacterium tuberculosis complex</taxon>
    </lineage>
</organism>
<dbReference type="Pfam" id="PF00437">
    <property type="entry name" value="T2SSE"/>
    <property type="match status" value="1"/>
</dbReference>
<dbReference type="AlphaFoldDB" id="A0ABD4Q4J2"/>
<dbReference type="InterPro" id="IPR027417">
    <property type="entry name" value="P-loop_NTPase"/>
</dbReference>
<accession>A0ABD4Q4J2</accession>
<evidence type="ECO:0000259" key="4">
    <source>
        <dbReference type="Pfam" id="PF00437"/>
    </source>
</evidence>
<name>A0ABD4Q4J2_MYCTX</name>
<comment type="caution">
    <text evidence="5">The sequence shown here is derived from an EMBL/GenBank/DDBJ whole genome shotgun (WGS) entry which is preliminary data.</text>
</comment>
<dbReference type="PANTHER" id="PTHR30258:SF13">
    <property type="entry name" value="SECRETION PATHWAY ATPASE-RELATED"/>
    <property type="match status" value="1"/>
</dbReference>
<dbReference type="PANTHER" id="PTHR30258">
    <property type="entry name" value="TYPE II SECRETION SYSTEM PROTEIN GSPE-RELATED"/>
    <property type="match status" value="1"/>
</dbReference>
<evidence type="ECO:0000256" key="2">
    <source>
        <dbReference type="ARBA" id="ARBA00022741"/>
    </source>
</evidence>
<feature type="non-terminal residue" evidence="5">
    <location>
        <position position="89"/>
    </location>
</feature>
<dbReference type="GO" id="GO:0005524">
    <property type="term" value="F:ATP binding"/>
    <property type="evidence" value="ECO:0007669"/>
    <property type="project" value="UniProtKB-KW"/>
</dbReference>
<dbReference type="SUPFAM" id="SSF52540">
    <property type="entry name" value="P-loop containing nucleoside triphosphate hydrolases"/>
    <property type="match status" value="1"/>
</dbReference>
<feature type="non-terminal residue" evidence="5">
    <location>
        <position position="1"/>
    </location>
</feature>